<dbReference type="PANTHER" id="PTHR37534:SF46">
    <property type="entry name" value="ZN(II)2CYS6 TRANSCRIPTION FACTOR (EUROFUNG)"/>
    <property type="match status" value="1"/>
</dbReference>
<keyword evidence="6" id="KW-1185">Reference proteome</keyword>
<dbReference type="InterPro" id="IPR036864">
    <property type="entry name" value="Zn2-C6_fun-type_DNA-bd_sf"/>
</dbReference>
<gene>
    <name evidence="5" type="ORF">HGUI_00867</name>
</gene>
<evidence type="ECO:0000313" key="6">
    <source>
        <dbReference type="Proteomes" id="UP000183365"/>
    </source>
</evidence>
<comment type="subcellular location">
    <subcellularLocation>
        <location evidence="1">Nucleus</location>
    </subcellularLocation>
</comment>
<dbReference type="InterPro" id="IPR021858">
    <property type="entry name" value="Fun_TF"/>
</dbReference>
<dbReference type="AlphaFoldDB" id="A0A1L0B120"/>
<feature type="region of interest" description="Disordered" evidence="3">
    <location>
        <begin position="125"/>
        <end position="160"/>
    </location>
</feature>
<dbReference type="GO" id="GO:0000981">
    <property type="term" value="F:DNA-binding transcription factor activity, RNA polymerase II-specific"/>
    <property type="evidence" value="ECO:0007669"/>
    <property type="project" value="InterPro"/>
</dbReference>
<dbReference type="Pfam" id="PF11951">
    <property type="entry name" value="Fungal_trans_2"/>
    <property type="match status" value="1"/>
</dbReference>
<evidence type="ECO:0000256" key="2">
    <source>
        <dbReference type="ARBA" id="ARBA00023242"/>
    </source>
</evidence>
<dbReference type="VEuPathDB" id="FungiDB:HGUI_00867"/>
<evidence type="ECO:0000256" key="3">
    <source>
        <dbReference type="SAM" id="MobiDB-lite"/>
    </source>
</evidence>
<evidence type="ECO:0000313" key="5">
    <source>
        <dbReference type="EMBL" id="SGZ38667.1"/>
    </source>
</evidence>
<protein>
    <recommendedName>
        <fullName evidence="4">Zn(2)-C6 fungal-type domain-containing protein</fullName>
    </recommendedName>
</protein>
<proteinExistence type="predicted"/>
<organism evidence="5 6">
    <name type="scientific">Hanseniaspora guilliermondii</name>
    <dbReference type="NCBI Taxonomy" id="56406"/>
    <lineage>
        <taxon>Eukaryota</taxon>
        <taxon>Fungi</taxon>
        <taxon>Dikarya</taxon>
        <taxon>Ascomycota</taxon>
        <taxon>Saccharomycotina</taxon>
        <taxon>Saccharomycetes</taxon>
        <taxon>Saccharomycodales</taxon>
        <taxon>Saccharomycodaceae</taxon>
        <taxon>Hanseniaspora</taxon>
    </lineage>
</organism>
<dbReference type="GO" id="GO:0008270">
    <property type="term" value="F:zinc ion binding"/>
    <property type="evidence" value="ECO:0007669"/>
    <property type="project" value="InterPro"/>
</dbReference>
<evidence type="ECO:0000259" key="4">
    <source>
        <dbReference type="PROSITE" id="PS00463"/>
    </source>
</evidence>
<sequence length="830" mass="94698">MDNSFGENSITDDKKETTKKRTKSGCFTCRFIKRKCDEARIGGKCTTCYNAFMECFWPGELGDKSGTLTKELRQIISDKLKEGKELSNRLRKEHKKKMLKIKHEQRKLDKEAERKAKMLLKQEIKKQKSEMASNNKKTKRNQSNKPQLNEKLNGKTNKPNSAETVLESAKALLEMSTGVVPSPSPAPNNLNGLKSMDSLKGKEYSLIKNMNPSTVLFNFNNINDTSLLLDKMFDLGVQNETMLAAYFNNNQGNNGEMVDKFFETNVINPVSEVSQALSPLNFNISKPMSPLNIQSPSSNFYEMITNNIQNSTYKDAGLNMNVDTQNLASNESTKQIVSEQSKAMDDDNQYGGLDEELSENEIIYKQLLTRFANRDIQYDFKGLLNNTAYKAEDGSPLNNIGNKENNERELLLYYSFFNYFLPQVGPQNTLPQLSTSVTFPQIEHNSIVKSVFKCCGATFLAWCQPNEYSKVAEDLYDESKRSLQKLLGEKQYIYDVSNISNDINSPDSISTNNSMGFNYRKIKGNEDWIIACFQLLVLRDKLKNGQDVVDRCLENLSHSFETIQNRYLLDSSSEIPNTPIDRMLLESFVYNYTVSISVAKDFNSKNLPNPFDPIITRLVGMLKFPIFENCEVEWLNNPVLGSSVECFIMLAKVSYLGTLKLPLEKDSIWEIRAKELQQQCLYYSPPALPFKIKNNMEKYAKYRPGLLTGSIVSKSCYLLLFKILNYETMSDKEILDDIDIRNVVKYVVNALNEIELGDKLLCILQWSLLIIGAYAKTLEERFVISKYVISVGETIHSHYSNQIKLILEEIWETGNLNILLDSDRISKLVI</sequence>
<dbReference type="Proteomes" id="UP000183365">
    <property type="component" value="Unassembled WGS sequence"/>
</dbReference>
<reference evidence="6" key="1">
    <citation type="submission" date="2016-11" db="EMBL/GenBank/DDBJ databases">
        <authorList>
            <person name="Guldener U."/>
        </authorList>
    </citation>
    <scope>NUCLEOTIDE SEQUENCE [LARGE SCALE GENOMIC DNA]</scope>
</reference>
<dbReference type="GO" id="GO:0005634">
    <property type="term" value="C:nucleus"/>
    <property type="evidence" value="ECO:0007669"/>
    <property type="project" value="UniProtKB-SubCell"/>
</dbReference>
<dbReference type="PROSITE" id="PS00463">
    <property type="entry name" value="ZN2_CY6_FUNGAL_1"/>
    <property type="match status" value="1"/>
</dbReference>
<name>A0A1L0B120_9ASCO</name>
<evidence type="ECO:0000256" key="1">
    <source>
        <dbReference type="ARBA" id="ARBA00004123"/>
    </source>
</evidence>
<dbReference type="OrthoDB" id="3971681at2759"/>
<dbReference type="InterPro" id="IPR001138">
    <property type="entry name" value="Zn2Cys6_DnaBD"/>
</dbReference>
<accession>A0A1L0B120</accession>
<dbReference type="CDD" id="cd00067">
    <property type="entry name" value="GAL4"/>
    <property type="match status" value="1"/>
</dbReference>
<keyword evidence="2" id="KW-0539">Nucleus</keyword>
<dbReference type="PANTHER" id="PTHR37534">
    <property type="entry name" value="TRANSCRIPTIONAL ACTIVATOR PROTEIN UGA3"/>
    <property type="match status" value="1"/>
</dbReference>
<dbReference type="SUPFAM" id="SSF57701">
    <property type="entry name" value="Zn2/Cys6 DNA-binding domain"/>
    <property type="match status" value="1"/>
</dbReference>
<feature type="domain" description="Zn(2)-C6 fungal-type" evidence="4">
    <location>
        <begin position="25"/>
        <end position="55"/>
    </location>
</feature>
<dbReference type="EMBL" id="FQNF01000010">
    <property type="protein sequence ID" value="SGZ38667.1"/>
    <property type="molecule type" value="Genomic_DNA"/>
</dbReference>